<feature type="region of interest" description="Disordered" evidence="1">
    <location>
        <begin position="238"/>
        <end position="292"/>
    </location>
</feature>
<dbReference type="AlphaFoldDB" id="A0A9P5YD80"/>
<protein>
    <submittedName>
        <fullName evidence="2">Uncharacterized protein</fullName>
    </submittedName>
</protein>
<feature type="region of interest" description="Disordered" evidence="1">
    <location>
        <begin position="188"/>
        <end position="219"/>
    </location>
</feature>
<feature type="compositionally biased region" description="Polar residues" evidence="1">
    <location>
        <begin position="247"/>
        <end position="286"/>
    </location>
</feature>
<dbReference type="EMBL" id="MU150241">
    <property type="protein sequence ID" value="KAF9466515.1"/>
    <property type="molecule type" value="Genomic_DNA"/>
</dbReference>
<feature type="region of interest" description="Disordered" evidence="1">
    <location>
        <begin position="774"/>
        <end position="805"/>
    </location>
</feature>
<comment type="caution">
    <text evidence="2">The sequence shown here is derived from an EMBL/GenBank/DDBJ whole genome shotgun (WGS) entry which is preliminary data.</text>
</comment>
<feature type="region of interest" description="Disordered" evidence="1">
    <location>
        <begin position="1"/>
        <end position="45"/>
    </location>
</feature>
<dbReference type="Proteomes" id="UP000807353">
    <property type="component" value="Unassembled WGS sequence"/>
</dbReference>
<feature type="compositionally biased region" description="Acidic residues" evidence="1">
    <location>
        <begin position="118"/>
        <end position="130"/>
    </location>
</feature>
<accession>A0A9P5YD80</accession>
<evidence type="ECO:0000313" key="3">
    <source>
        <dbReference type="Proteomes" id="UP000807353"/>
    </source>
</evidence>
<keyword evidence="3" id="KW-1185">Reference proteome</keyword>
<evidence type="ECO:0000256" key="1">
    <source>
        <dbReference type="SAM" id="MobiDB-lite"/>
    </source>
</evidence>
<proteinExistence type="predicted"/>
<feature type="compositionally biased region" description="Basic and acidic residues" evidence="1">
    <location>
        <begin position="137"/>
        <end position="156"/>
    </location>
</feature>
<feature type="compositionally biased region" description="Polar residues" evidence="1">
    <location>
        <begin position="724"/>
        <end position="756"/>
    </location>
</feature>
<evidence type="ECO:0000313" key="2">
    <source>
        <dbReference type="EMBL" id="KAF9466515.1"/>
    </source>
</evidence>
<name>A0A9P5YD80_9AGAR</name>
<feature type="compositionally biased region" description="Polar residues" evidence="1">
    <location>
        <begin position="319"/>
        <end position="334"/>
    </location>
</feature>
<feature type="compositionally biased region" description="Polar residues" evidence="1">
    <location>
        <begin position="22"/>
        <end position="45"/>
    </location>
</feature>
<feature type="region of interest" description="Disordered" evidence="1">
    <location>
        <begin position="313"/>
        <end position="344"/>
    </location>
</feature>
<reference evidence="2" key="1">
    <citation type="submission" date="2020-11" db="EMBL/GenBank/DDBJ databases">
        <authorList>
            <consortium name="DOE Joint Genome Institute"/>
            <person name="Ahrendt S."/>
            <person name="Riley R."/>
            <person name="Andreopoulos W."/>
            <person name="Labutti K."/>
            <person name="Pangilinan J."/>
            <person name="Ruiz-Duenas F.J."/>
            <person name="Barrasa J.M."/>
            <person name="Sanchez-Garcia M."/>
            <person name="Camarero S."/>
            <person name="Miyauchi S."/>
            <person name="Serrano A."/>
            <person name="Linde D."/>
            <person name="Babiker R."/>
            <person name="Drula E."/>
            <person name="Ayuso-Fernandez I."/>
            <person name="Pacheco R."/>
            <person name="Padilla G."/>
            <person name="Ferreira P."/>
            <person name="Barriuso J."/>
            <person name="Kellner H."/>
            <person name="Castanera R."/>
            <person name="Alfaro M."/>
            <person name="Ramirez L."/>
            <person name="Pisabarro A.G."/>
            <person name="Kuo A."/>
            <person name="Tritt A."/>
            <person name="Lipzen A."/>
            <person name="He G."/>
            <person name="Yan M."/>
            <person name="Ng V."/>
            <person name="Cullen D."/>
            <person name="Martin F."/>
            <person name="Rosso M.-N."/>
            <person name="Henrissat B."/>
            <person name="Hibbett D."/>
            <person name="Martinez A.T."/>
            <person name="Grigoriev I.V."/>
        </authorList>
    </citation>
    <scope>NUCLEOTIDE SEQUENCE</scope>
    <source>
        <strain evidence="2">CBS 247.69</strain>
    </source>
</reference>
<feature type="region of interest" description="Disordered" evidence="1">
    <location>
        <begin position="716"/>
        <end position="756"/>
    </location>
</feature>
<dbReference type="OrthoDB" id="2534923at2759"/>
<sequence length="805" mass="87429">MLVSQNQSGYSPGLRNPPFPITQPTSNFHSPARNISSVSGNGTALTQSSFRAPAHKHAHHLHSIPPREKSTRTLIIDHMLWVHGRTRFAQARAELGMTDRTGGPSSPNYAHRRRPENYEEEDEEGSEGEDLVNLKARAGDPDHTQGDDQEESRLHTQDLTLARSLRLRAEGLEKVVTSMLAQPPRIHTLNDEDIWTPPTSPKLNPSNPHDPSNPHTLPNGVRLRLALGTIINDLFARQAPTPPYRHQFQTGKSPTPSGQTPSGQTPSGQTPSGHTPGQSPASSFFNTPPTSLPPALTSLSTVCGAQATIVQPYPGGPSPANNFANYSPQPQNRNHMQHPPYPTPSARTRSLYMVGADPDTASSPFRCPRHLHIGCEICVGAKTGGRPGAGAGRGRSTSFGGDYRNNQANSWKGMPGGVGPGGGGITGWQDGSGIGSGLLRPGVQGSCLRRKVTEQDIDDGASSTGSTGAGNTKLSELIPRFIKLSALVAAELGLEAREDTEDSASIRSHEAQVDRYSGNNGEWDNMQGQQQNRGEIFAPSPGPMSANTARAVAQAQDRLYEYALRPTREWYMLLAGLLTRAVVEGYLTAGWRGPQAVECLLTVGLGMVEHADNEPPSGFEQFDPDGLPTLLDAMRLLFPASRTIGPLRKGQAEEEYEMEMYARLGRFYDIPASTDLSTHMEDLAWQYPAEPVERAAVRFCEAIARWRGKPELETYKKKPRHFNDNQGSPGSTSLSIDSLVHSNPTTPTMGHAPLSSTFPKRVKVKPSIDVYFTQPHYRDNNGWNPNKRTRSPDGGRSSAAKRPHG</sequence>
<gene>
    <name evidence="2" type="ORF">BDZ94DRAFT_1251117</name>
</gene>
<feature type="region of interest" description="Disordered" evidence="1">
    <location>
        <begin position="95"/>
        <end position="157"/>
    </location>
</feature>
<feature type="compositionally biased region" description="Polar residues" evidence="1">
    <location>
        <begin position="1"/>
        <end position="10"/>
    </location>
</feature>
<organism evidence="2 3">
    <name type="scientific">Collybia nuda</name>
    <dbReference type="NCBI Taxonomy" id="64659"/>
    <lineage>
        <taxon>Eukaryota</taxon>
        <taxon>Fungi</taxon>
        <taxon>Dikarya</taxon>
        <taxon>Basidiomycota</taxon>
        <taxon>Agaricomycotina</taxon>
        <taxon>Agaricomycetes</taxon>
        <taxon>Agaricomycetidae</taxon>
        <taxon>Agaricales</taxon>
        <taxon>Tricholomatineae</taxon>
        <taxon>Clitocybaceae</taxon>
        <taxon>Collybia</taxon>
    </lineage>
</organism>
<feature type="compositionally biased region" description="Low complexity" evidence="1">
    <location>
        <begin position="204"/>
        <end position="215"/>
    </location>
</feature>